<keyword evidence="2" id="KW-1185">Reference proteome</keyword>
<evidence type="ECO:0000313" key="1">
    <source>
        <dbReference type="EMBL" id="CCD17380.1"/>
    </source>
</evidence>
<dbReference type="OMA" id="CQRDDPC"/>
<dbReference type="InterPro" id="IPR015915">
    <property type="entry name" value="Kelch-typ_b-propeller"/>
</dbReference>
<dbReference type="Proteomes" id="UP000000702">
    <property type="component" value="Unassembled WGS sequence"/>
</dbReference>
<organism evidence="1 2">
    <name type="scientific">Trypanosoma congolense (strain IL3000)</name>
    <dbReference type="NCBI Taxonomy" id="1068625"/>
    <lineage>
        <taxon>Eukaryota</taxon>
        <taxon>Discoba</taxon>
        <taxon>Euglenozoa</taxon>
        <taxon>Kinetoplastea</taxon>
        <taxon>Metakinetoplastina</taxon>
        <taxon>Trypanosomatida</taxon>
        <taxon>Trypanosomatidae</taxon>
        <taxon>Trypanosoma</taxon>
        <taxon>Nannomonas</taxon>
    </lineage>
</organism>
<dbReference type="Gene3D" id="2.120.10.80">
    <property type="entry name" value="Kelch-type beta propeller"/>
    <property type="match status" value="1"/>
</dbReference>
<dbReference type="PANTHER" id="PTHR23244:SF471">
    <property type="entry name" value="GUANINE NUCLEOTIDE-BINDING PROTEIN SUBUNIT BETA 1-RELATED"/>
    <property type="match status" value="1"/>
</dbReference>
<dbReference type="EMBL" id="CAEQ01002693">
    <property type="protein sequence ID" value="CCD17380.1"/>
    <property type="molecule type" value="Genomic_DNA"/>
</dbReference>
<gene>
    <name evidence="1" type="ORF">TCIL3000_0_22030</name>
</gene>
<proteinExistence type="predicted"/>
<accession>F9WJ76</accession>
<name>F9WJ76_TRYCI</name>
<dbReference type="VEuPathDB" id="TriTrypDB:TcIL3000_0_22030"/>
<sequence>MYTYISAPHTLFFILRVASSMQSWYQFGYDGFPSGEARRRFYCQRDDPCDSEEELEGYDGNDRPIYYYPLPISEETSTTSEEEDTMQRQPPASPFLIRVSVNSELPCRCGSSTVPLCSGGDAGKRAYFFAHGGMLTATRRVTNTSEVLLLRTLAECPNQERLVDLVPTDVSLREAISESCWSSFGAGGAFAGVGVMPSPPSRFGHCAVVVTAPFSADMVSPRFRDDCALHLTLVIGGAVSEQIPTSLHDLRARNFVLCDPWLCMTVLRTGSAPEGYGSGRRKGLCSPYRGVETKAAHYTTHVPLAGMTGLNAAPRVFATLTPWPIANEDSTVVSYAYLGGSINGWDPLPLFGLWLLRVDTSGWTVSAVPVETFGEEPASRFGHSATLVNEQEIYVFGGIGIRRTYLNDLVVLNCSTKVWREVYTPFCFSIPPRAFHSSALFSAIPTILIVGGEADGRHEPSVWMYNVSLGVWHLLLFPLLERSLLTPCDGNDTAPTSRVISAIRLLCERERASAHGKNAFSDVLFTCKRHMYRSSGESVMAGGVLQQTASAARTGDHLCSLKHPQQEENLMFSLGAYYFSAMHGSLPQLLPANGGIMVAGGTKSPSVTSLSWISMRNYSLRECAAVWICTYHTRLLKVVRRCLQPHYEENAFCDAGAPRGTALGGSRASLVDRSLADDQLDQWQREARKRLRN</sequence>
<dbReference type="AlphaFoldDB" id="F9WJ76"/>
<comment type="caution">
    <text evidence="1">The sequence shown here is derived from an EMBL/GenBank/DDBJ whole genome shotgun (WGS) entry which is preliminary data.</text>
</comment>
<reference evidence="1 2" key="2">
    <citation type="journal article" date="2012" name="Proc. Natl. Acad. Sci. U.S.A.">
        <title>Antigenic diversity is generated by distinct evolutionary mechanisms in African trypanosome species.</title>
        <authorList>
            <person name="Jackson A.P."/>
            <person name="Berry A."/>
            <person name="Aslett M."/>
            <person name="Allison H.C."/>
            <person name="Burton P."/>
            <person name="Vavrova-Anderson J."/>
            <person name="Brown R."/>
            <person name="Browne H."/>
            <person name="Corton N."/>
            <person name="Hauser H."/>
            <person name="Gamble J."/>
            <person name="Gilderthorp R."/>
            <person name="Marcello L."/>
            <person name="McQuillan J."/>
            <person name="Otto T.D."/>
            <person name="Quail M.A."/>
            <person name="Sanders M.J."/>
            <person name="van Tonder A."/>
            <person name="Ginger M.L."/>
            <person name="Field M.C."/>
            <person name="Barry J.D."/>
            <person name="Hertz-Fowler C."/>
            <person name="Berriman M."/>
        </authorList>
    </citation>
    <scope>NUCLEOTIDE SEQUENCE [LARGE SCALE GENOMIC DNA]</scope>
    <source>
        <strain evidence="1 2">IL3000</strain>
    </source>
</reference>
<dbReference type="PANTHER" id="PTHR23244">
    <property type="entry name" value="KELCH REPEAT DOMAIN"/>
    <property type="match status" value="1"/>
</dbReference>
<reference evidence="2" key="1">
    <citation type="submission" date="2011-07" db="EMBL/GenBank/DDBJ databases">
        <title>Divergent evolution of antigenic variation in African trypanosomes.</title>
        <authorList>
            <person name="Jackson A.P."/>
            <person name="Berry A."/>
            <person name="Allison H.C."/>
            <person name="Burton P."/>
            <person name="Anderson J."/>
            <person name="Aslett M."/>
            <person name="Brown R."/>
            <person name="Corton N."/>
            <person name="Harris D."/>
            <person name="Hauser H."/>
            <person name="Gamble J."/>
            <person name="Gilderthorp R."/>
            <person name="McQuillan J."/>
            <person name="Quail M.A."/>
            <person name="Sanders M."/>
            <person name="Van Tonder A."/>
            <person name="Ginger M.L."/>
            <person name="Donelson J.E."/>
            <person name="Field M.C."/>
            <person name="Barry J.D."/>
            <person name="Berriman M."/>
            <person name="Hertz-Fowler C."/>
        </authorList>
    </citation>
    <scope>NUCLEOTIDE SEQUENCE [LARGE SCALE GENOMIC DNA]</scope>
    <source>
        <strain evidence="2">IL3000</strain>
    </source>
</reference>
<protein>
    <submittedName>
        <fullName evidence="1">WGS project CAEQ00000000 data, annotated contig 881</fullName>
    </submittedName>
</protein>
<dbReference type="Pfam" id="PF24681">
    <property type="entry name" value="Kelch_KLHDC2_KLHL20_DRC7"/>
    <property type="match status" value="1"/>
</dbReference>
<evidence type="ECO:0000313" key="2">
    <source>
        <dbReference type="Proteomes" id="UP000000702"/>
    </source>
</evidence>
<dbReference type="SUPFAM" id="SSF117281">
    <property type="entry name" value="Kelch motif"/>
    <property type="match status" value="1"/>
</dbReference>